<name>A0A841U8I6_9BACL</name>
<sequence>MNLEEWKLRNRRSRSYSHFDSRTSLDRVWKYIDDPTKVARHGFYPFIHYTQSFVKYKKGEGIKPKNREICYSAHLDRFIYSYYGHKLNGFYNGKVKQLDIDDSVIAYRDNLHKNNIHFAKRAIDYIKSTNDCYIMIGDFTGFFDNLDHTYLKKMLS</sequence>
<dbReference type="Proteomes" id="UP000553776">
    <property type="component" value="Unassembled WGS sequence"/>
</dbReference>
<reference evidence="1 2" key="1">
    <citation type="submission" date="2020-08" db="EMBL/GenBank/DDBJ databases">
        <title>Cohnella phylogeny.</title>
        <authorList>
            <person name="Dunlap C."/>
        </authorList>
    </citation>
    <scope>NUCLEOTIDE SEQUENCE [LARGE SCALE GENOMIC DNA]</scope>
    <source>
        <strain evidence="1 2">DSM 25239</strain>
    </source>
</reference>
<keyword evidence="2" id="KW-1185">Reference proteome</keyword>
<accession>A0A841U8I6</accession>
<evidence type="ECO:0008006" key="3">
    <source>
        <dbReference type="Google" id="ProtNLM"/>
    </source>
</evidence>
<dbReference type="RefSeq" id="WP_185139282.1">
    <property type="nucleotide sequence ID" value="NZ_JACJVR010000125.1"/>
</dbReference>
<proteinExistence type="predicted"/>
<organism evidence="1 2">
    <name type="scientific">Cohnella xylanilytica</name>
    <dbReference type="NCBI Taxonomy" id="557555"/>
    <lineage>
        <taxon>Bacteria</taxon>
        <taxon>Bacillati</taxon>
        <taxon>Bacillota</taxon>
        <taxon>Bacilli</taxon>
        <taxon>Bacillales</taxon>
        <taxon>Paenibacillaceae</taxon>
        <taxon>Cohnella</taxon>
    </lineage>
</organism>
<evidence type="ECO:0000313" key="1">
    <source>
        <dbReference type="EMBL" id="MBB6695328.1"/>
    </source>
</evidence>
<evidence type="ECO:0000313" key="2">
    <source>
        <dbReference type="Proteomes" id="UP000553776"/>
    </source>
</evidence>
<comment type="caution">
    <text evidence="1">The sequence shown here is derived from an EMBL/GenBank/DDBJ whole genome shotgun (WGS) entry which is preliminary data.</text>
</comment>
<dbReference type="AlphaFoldDB" id="A0A841U8I6"/>
<protein>
    <recommendedName>
        <fullName evidence="3">Reverse transcriptase (RNA-dependent DNA polymerase)</fullName>
    </recommendedName>
</protein>
<gene>
    <name evidence="1" type="ORF">H7B90_28420</name>
</gene>
<dbReference type="EMBL" id="JACJVR010000125">
    <property type="protein sequence ID" value="MBB6695328.1"/>
    <property type="molecule type" value="Genomic_DNA"/>
</dbReference>